<name>A0A9N9KNL3_9HELO</name>
<evidence type="ECO:0000313" key="3">
    <source>
        <dbReference type="Proteomes" id="UP000696280"/>
    </source>
</evidence>
<evidence type="ECO:0000256" key="1">
    <source>
        <dbReference type="SAM" id="MobiDB-lite"/>
    </source>
</evidence>
<proteinExistence type="predicted"/>
<organism evidence="2 3">
    <name type="scientific">Hymenoscyphus fraxineus</name>
    <dbReference type="NCBI Taxonomy" id="746836"/>
    <lineage>
        <taxon>Eukaryota</taxon>
        <taxon>Fungi</taxon>
        <taxon>Dikarya</taxon>
        <taxon>Ascomycota</taxon>
        <taxon>Pezizomycotina</taxon>
        <taxon>Leotiomycetes</taxon>
        <taxon>Helotiales</taxon>
        <taxon>Helotiaceae</taxon>
        <taxon>Hymenoscyphus</taxon>
    </lineage>
</organism>
<comment type="caution">
    <text evidence="2">The sequence shown here is derived from an EMBL/GenBank/DDBJ whole genome shotgun (WGS) entry which is preliminary data.</text>
</comment>
<dbReference type="Proteomes" id="UP000696280">
    <property type="component" value="Unassembled WGS sequence"/>
</dbReference>
<dbReference type="AlphaFoldDB" id="A0A9N9KNL3"/>
<evidence type="ECO:0000313" key="2">
    <source>
        <dbReference type="EMBL" id="CAG8950253.1"/>
    </source>
</evidence>
<sequence>MSAPSRSKNHREQKGIQNINKREKLATVSTPEIDKIIDKSEATHIPDFPETIPTSLLEYEVDNLNSRYDV</sequence>
<protein>
    <submittedName>
        <fullName evidence="2">Uncharacterized protein</fullName>
    </submittedName>
</protein>
<feature type="compositionally biased region" description="Basic and acidic residues" evidence="1">
    <location>
        <begin position="10"/>
        <end position="25"/>
    </location>
</feature>
<dbReference type="EMBL" id="CAJVRL010000035">
    <property type="protein sequence ID" value="CAG8950253.1"/>
    <property type="molecule type" value="Genomic_DNA"/>
</dbReference>
<feature type="region of interest" description="Disordered" evidence="1">
    <location>
        <begin position="1"/>
        <end position="27"/>
    </location>
</feature>
<gene>
    <name evidence="2" type="ORF">HYFRA_00008491</name>
</gene>
<reference evidence="2" key="1">
    <citation type="submission" date="2021-07" db="EMBL/GenBank/DDBJ databases">
        <authorList>
            <person name="Durling M."/>
        </authorList>
    </citation>
    <scope>NUCLEOTIDE SEQUENCE</scope>
</reference>
<keyword evidence="3" id="KW-1185">Reference proteome</keyword>
<accession>A0A9N9KNL3</accession>